<evidence type="ECO:0000259" key="3">
    <source>
        <dbReference type="Pfam" id="PF13204"/>
    </source>
</evidence>
<sequence>MRHRTLAAVLAAALAAPLTAAAAPDPGPPPLRVAPDGRSFTAGGAPFLWLGDTAWGLLATADPAEVRHYLDVRAAQGFTVVQTAVPEGADAEGGGADWSRVDAAVAEAARRGLHIAVTPALPAAAAAPALGRFLGARYGDRVVWVLGDGTDDDAATWSALGEGIAAGAVADPLMTFEPGPGRSSADVVGDAAWLSFALVRGAACEDAVARVGGMLARPFLDARPAQEDAPDCSGTGAATTALDVRRSAYGDVFAGAAGHTYGHRDTWAPDAALRAAALVDEGAVQMAHLRALTDSRAARTPAPELLVEGAAGVLRAADHLMAHVPAGEGIALDTTALPGEALRGWWFDPRTGVPTDVGTVPRSPSASFFPPVTGPADAGLDWVLVIDDPAAGLAPPGDQ</sequence>
<dbReference type="InterPro" id="IPR025277">
    <property type="entry name" value="Apiosidase-like_cat_dom"/>
</dbReference>
<dbReference type="EMBL" id="JADQDF010000001">
    <property type="protein sequence ID" value="MBW0128045.1"/>
    <property type="molecule type" value="Genomic_DNA"/>
</dbReference>
<organism evidence="4 5">
    <name type="scientific">Pseudonocardia oceani</name>
    <dbReference type="NCBI Taxonomy" id="2792013"/>
    <lineage>
        <taxon>Bacteria</taxon>
        <taxon>Bacillati</taxon>
        <taxon>Actinomycetota</taxon>
        <taxon>Actinomycetes</taxon>
        <taxon>Pseudonocardiales</taxon>
        <taxon>Pseudonocardiaceae</taxon>
        <taxon>Pseudonocardia</taxon>
    </lineage>
</organism>
<dbReference type="RefSeq" id="WP_218595654.1">
    <property type="nucleotide sequence ID" value="NZ_JADQDF010000001.1"/>
</dbReference>
<keyword evidence="1" id="KW-0732">Signal</keyword>
<dbReference type="Pfam" id="PF13204">
    <property type="entry name" value="Apiosidase"/>
    <property type="match status" value="1"/>
</dbReference>
<comment type="caution">
    <text evidence="4">The sequence shown here is derived from an EMBL/GenBank/DDBJ whole genome shotgun (WGS) entry which is preliminary data.</text>
</comment>
<feature type="domain" description="Apiosidase-like catalytic" evidence="3">
    <location>
        <begin position="36"/>
        <end position="296"/>
    </location>
</feature>
<feature type="chain" id="PRO_5047252266" evidence="1">
    <location>
        <begin position="23"/>
        <end position="399"/>
    </location>
</feature>
<accession>A0ABS6U765</accession>
<keyword evidence="5" id="KW-1185">Reference proteome</keyword>
<evidence type="ECO:0000313" key="5">
    <source>
        <dbReference type="Proteomes" id="UP000694300"/>
    </source>
</evidence>
<feature type="domain" description="Putative collagen-binding" evidence="2">
    <location>
        <begin position="315"/>
        <end position="387"/>
    </location>
</feature>
<dbReference type="Proteomes" id="UP000694300">
    <property type="component" value="Unassembled WGS sequence"/>
</dbReference>
<protein>
    <submittedName>
        <fullName evidence="4">DUF4038 domain-containing protein</fullName>
    </submittedName>
</protein>
<reference evidence="4 5" key="1">
    <citation type="submission" date="2020-11" db="EMBL/GenBank/DDBJ databases">
        <title>Pseudonocardia abyssalis sp. nov. and Pseudonocardia oceani sp. nov., description and phylogenomic analysis of two novel actinomycetes isolated from the deep Southern Ocean.</title>
        <authorList>
            <person name="Parra J."/>
        </authorList>
    </citation>
    <scope>NUCLEOTIDE SEQUENCE [LARGE SCALE GENOMIC DNA]</scope>
    <source>
        <strain evidence="5">KRD185</strain>
    </source>
</reference>
<evidence type="ECO:0000259" key="2">
    <source>
        <dbReference type="Pfam" id="PF12904"/>
    </source>
</evidence>
<dbReference type="PANTHER" id="PTHR37836:SF2">
    <property type="entry name" value="DUF4038 DOMAIN-CONTAINING PROTEIN"/>
    <property type="match status" value="1"/>
</dbReference>
<name>A0ABS6U765_9PSEU</name>
<dbReference type="PANTHER" id="PTHR37836">
    <property type="entry name" value="LMO1036 PROTEIN"/>
    <property type="match status" value="1"/>
</dbReference>
<evidence type="ECO:0000256" key="1">
    <source>
        <dbReference type="SAM" id="SignalP"/>
    </source>
</evidence>
<evidence type="ECO:0000313" key="4">
    <source>
        <dbReference type="EMBL" id="MBW0128045.1"/>
    </source>
</evidence>
<dbReference type="InterPro" id="IPR024749">
    <property type="entry name" value="Collagen-bd_put"/>
</dbReference>
<dbReference type="Pfam" id="PF12904">
    <property type="entry name" value="Collagen_bind_2"/>
    <property type="match status" value="1"/>
</dbReference>
<feature type="signal peptide" evidence="1">
    <location>
        <begin position="1"/>
        <end position="22"/>
    </location>
</feature>
<gene>
    <name evidence="4" type="ORF">I4I82_10135</name>
</gene>
<proteinExistence type="predicted"/>